<keyword evidence="5" id="KW-0234">DNA repair</keyword>
<organism evidence="8 9">
    <name type="scientific">Momordica charantia</name>
    <name type="common">Bitter gourd</name>
    <name type="synonym">Balsam pear</name>
    <dbReference type="NCBI Taxonomy" id="3673"/>
    <lineage>
        <taxon>Eukaryota</taxon>
        <taxon>Viridiplantae</taxon>
        <taxon>Streptophyta</taxon>
        <taxon>Embryophyta</taxon>
        <taxon>Tracheophyta</taxon>
        <taxon>Spermatophyta</taxon>
        <taxon>Magnoliopsida</taxon>
        <taxon>eudicotyledons</taxon>
        <taxon>Gunneridae</taxon>
        <taxon>Pentapetalae</taxon>
        <taxon>rosids</taxon>
        <taxon>fabids</taxon>
        <taxon>Cucurbitales</taxon>
        <taxon>Cucurbitaceae</taxon>
        <taxon>Momordiceae</taxon>
        <taxon>Momordica</taxon>
    </lineage>
</organism>
<comment type="function">
    <text evidence="5">Key component of the cytosolic iron-sulfur protein assembly (CIA) complex, a multiprotein complex that mediates the incorporation of iron-sulfur cluster into apoproteins specifically involved in DNA metabolism and genomic integrity. In the CIA complex, MMS19 acts as an adapter between early-acting CIA components and a subset of cellular target iron-sulfur proteins.</text>
</comment>
<dbReference type="InterPro" id="IPR016024">
    <property type="entry name" value="ARM-type_fold"/>
</dbReference>
<evidence type="ECO:0000259" key="6">
    <source>
        <dbReference type="Pfam" id="PF12460"/>
    </source>
</evidence>
<feature type="domain" description="MMS19 N-terminal" evidence="7">
    <location>
        <begin position="46"/>
        <end position="314"/>
    </location>
</feature>
<evidence type="ECO:0000259" key="7">
    <source>
        <dbReference type="Pfam" id="PF14500"/>
    </source>
</evidence>
<dbReference type="GeneID" id="111021773"/>
<dbReference type="PANTHER" id="PTHR12891:SF0">
    <property type="entry name" value="MMS19 NUCLEOTIDE EXCISION REPAIR PROTEIN HOMOLOG"/>
    <property type="match status" value="1"/>
</dbReference>
<keyword evidence="4 5" id="KW-0539">Nucleus</keyword>
<dbReference type="GO" id="GO:0097361">
    <property type="term" value="C:cytosolic [4Fe-4S] assembly targeting complex"/>
    <property type="evidence" value="ECO:0007669"/>
    <property type="project" value="UniProtKB-UniRule"/>
</dbReference>
<dbReference type="KEGG" id="mcha:111021773"/>
<dbReference type="Proteomes" id="UP000504603">
    <property type="component" value="Unplaced"/>
</dbReference>
<keyword evidence="5" id="KW-0227">DNA damage</keyword>
<dbReference type="PANTHER" id="PTHR12891">
    <property type="entry name" value="DNA REPAIR/TRANSCRIPTION PROTEIN MET18/MMS19"/>
    <property type="match status" value="1"/>
</dbReference>
<accession>A0A6J1DMC8</accession>
<feature type="domain" description="MMS19 C-terminal" evidence="6">
    <location>
        <begin position="692"/>
        <end position="1090"/>
    </location>
</feature>
<evidence type="ECO:0000256" key="5">
    <source>
        <dbReference type="RuleBase" id="RU367072"/>
    </source>
</evidence>
<reference evidence="9" key="1">
    <citation type="submission" date="2025-08" db="UniProtKB">
        <authorList>
            <consortium name="RefSeq"/>
        </authorList>
    </citation>
    <scope>IDENTIFICATION</scope>
    <source>
        <strain evidence="9">OHB3-1</strain>
    </source>
</reference>
<proteinExistence type="inferred from homology"/>
<dbReference type="GO" id="GO:0005634">
    <property type="term" value="C:nucleus"/>
    <property type="evidence" value="ECO:0007669"/>
    <property type="project" value="UniProtKB-SubCell"/>
</dbReference>
<dbReference type="GO" id="GO:0016226">
    <property type="term" value="P:iron-sulfur cluster assembly"/>
    <property type="evidence" value="ECO:0007669"/>
    <property type="project" value="UniProtKB-UniRule"/>
</dbReference>
<dbReference type="InterPro" id="IPR039920">
    <property type="entry name" value="MMS19"/>
</dbReference>
<dbReference type="SUPFAM" id="SSF48371">
    <property type="entry name" value="ARM repeat"/>
    <property type="match status" value="1"/>
</dbReference>
<dbReference type="InterPro" id="IPR029240">
    <property type="entry name" value="MMS19_N"/>
</dbReference>
<evidence type="ECO:0000313" key="9">
    <source>
        <dbReference type="RefSeq" id="XP_022154519.1"/>
    </source>
</evidence>
<dbReference type="Gene3D" id="1.25.10.10">
    <property type="entry name" value="Leucine-rich Repeat Variant"/>
    <property type="match status" value="1"/>
</dbReference>
<sequence>MAELSKLTQFIESFVDVSRAASQQAASLEAIASLVKNNLLTIETLVREMGMYLTITDNIIRGRGILLLGELLTCLASKSLDSATIHSLMAFFTERLADWKALRGALVGCLALMRRKTNVGRVSKNDAMSLARSYFQNLQVQSLGQHDRKLSYELLVCLLEHYPDEVVSLGDDLVYGICEAIDGEKDPHCLMLTFRIVELVAKLFPDPTGTLEICSNDLFEFLGCYFPIHFTHGREEDVDVRRSDLSQALMMAFSSTPLFEPYAIPLLLEKLSSSLPQAKIDSLKYLSDCTVKYGADRMEKHHEAIWSSLKEIIFTSIGQPSLSINSDALNSPRDEITTEALGLLQKILVESNGLFLGLIINDEDIKDIFNILNIYTCYNEFPQQSRQRLNAVGCILYNLANASVASCNEVFESFFPRLLDIVGISANQVRSNEISPSGNFNFGALYLCIELLAACRGLIVSCDEHTFSVKEKSFSMLQTFSCSMVQVLTSTFPGIIEKDLHDAEFYCAVKGLQNLATFPVDSSPVSGIVFKDILLALMSFITVDFKFASLWKHALKALQHIGSFVDKYDGSVESQSYMHVVVENIASMFSLHDEAMPLMLKLELASDIGRTGRSYMLTIVQGIAEAIFFHLPEVYVHGSSKSVEILLSLLDCYSTKILPWLDEAGDFEEVIMRLALNIWDQIEKCLVFSASMPNKVILDATMMALKLSVRSCSKESQNNIIQKAYNVLLTSNFSPFKVASSTAIPVQMEGLQLLQQKDSPICRDEWILSLFASVIIALCPQTHVPNVRSVMHLLMSSITKGCIPAAQALGSMINKLSLKSDEVEVSSYVSLEEAIDIIFKTKFRYLNGESTRDGSEMFLTDLCSSTGNSCLPQVHAVVGLSWIGKGLLLCGHEKVRDITMVFLECLLSKGRTDASPLQQVMLEKDCETNLDFAVMKGAADAFHILMNDSEVCLNRKFHAIVRPLYKQRFSSTMMPIFQSLLSKSDSSLSRCMLYKAFAHVTSDTPLTAILSDAKKLIPMLLAGLLTLSVDIANKDVVYGLLLVLSGILMDKNGQEAVAENAHSIAVSLARLTAFPHMMLVRETAIQCLVAMLELPHARIYPVRKQVLNAISKTLDDPKRSVRQEAVRCRQAWASIA</sequence>
<keyword evidence="3" id="KW-0677">Repeat</keyword>
<comment type="subcellular location">
    <subcellularLocation>
        <location evidence="1 5">Nucleus</location>
    </subcellularLocation>
</comment>
<gene>
    <name evidence="9" type="primary">LOC111021773</name>
</gene>
<dbReference type="InterPro" id="IPR024687">
    <property type="entry name" value="MMS19_C"/>
</dbReference>
<dbReference type="AlphaFoldDB" id="A0A6J1DMC8"/>
<dbReference type="Pfam" id="PF14500">
    <property type="entry name" value="MMS19_N"/>
    <property type="match status" value="1"/>
</dbReference>
<dbReference type="GO" id="GO:0051604">
    <property type="term" value="P:protein maturation"/>
    <property type="evidence" value="ECO:0007669"/>
    <property type="project" value="UniProtKB-UniRule"/>
</dbReference>
<evidence type="ECO:0000313" key="8">
    <source>
        <dbReference type="Proteomes" id="UP000504603"/>
    </source>
</evidence>
<evidence type="ECO:0000256" key="1">
    <source>
        <dbReference type="ARBA" id="ARBA00004123"/>
    </source>
</evidence>
<keyword evidence="8" id="KW-1185">Reference proteome</keyword>
<name>A0A6J1DMC8_MOMCH</name>
<dbReference type="RefSeq" id="XP_022154519.1">
    <property type="nucleotide sequence ID" value="XM_022298827.1"/>
</dbReference>
<comment type="similarity">
    <text evidence="2 5">Belongs to the MET18/MMS19 family.</text>
</comment>
<evidence type="ECO:0000256" key="2">
    <source>
        <dbReference type="ARBA" id="ARBA00009340"/>
    </source>
</evidence>
<dbReference type="GO" id="GO:0006281">
    <property type="term" value="P:DNA repair"/>
    <property type="evidence" value="ECO:0007669"/>
    <property type="project" value="UniProtKB-UniRule"/>
</dbReference>
<evidence type="ECO:0000256" key="3">
    <source>
        <dbReference type="ARBA" id="ARBA00022737"/>
    </source>
</evidence>
<dbReference type="OrthoDB" id="342900at2759"/>
<evidence type="ECO:0000256" key="4">
    <source>
        <dbReference type="ARBA" id="ARBA00023242"/>
    </source>
</evidence>
<protein>
    <recommendedName>
        <fullName evidence="5">MMS19 nucleotide excision repair protein</fullName>
    </recommendedName>
</protein>
<dbReference type="Pfam" id="PF12460">
    <property type="entry name" value="MMS19_C"/>
    <property type="match status" value="1"/>
</dbReference>
<dbReference type="InterPro" id="IPR011989">
    <property type="entry name" value="ARM-like"/>
</dbReference>